<evidence type="ECO:0000256" key="5">
    <source>
        <dbReference type="ARBA" id="ARBA00023284"/>
    </source>
</evidence>
<dbReference type="RefSeq" id="WP_311554072.1">
    <property type="nucleotide sequence ID" value="NZ_JAVREJ010000001.1"/>
</dbReference>
<dbReference type="Proteomes" id="UP001183202">
    <property type="component" value="Unassembled WGS sequence"/>
</dbReference>
<dbReference type="InterPro" id="IPR017937">
    <property type="entry name" value="Thioredoxin_CS"/>
</dbReference>
<sequence>MGSRTGATRAEVLSTVVVVALLVLGIVALWPRTADPAPTSAQTAPAATDADLAPLRTAAGLDACPAASGAPAAGPLAGVTVPCLGAPGAVDLGAALAGRPALLNVWASWCAPCRAELPALSEYARRPDAVPVVAIDVQDDPRSALALLGELGVTLPSVTDPADALRSALALPPALPVSYVVRTDGSVVRVDPPTPFASADDVAAAVERLR</sequence>
<evidence type="ECO:0000256" key="2">
    <source>
        <dbReference type="ARBA" id="ARBA00022748"/>
    </source>
</evidence>
<feature type="domain" description="Thioredoxin" evidence="7">
    <location>
        <begin position="31"/>
        <end position="210"/>
    </location>
</feature>
<evidence type="ECO:0000313" key="9">
    <source>
        <dbReference type="Proteomes" id="UP001183202"/>
    </source>
</evidence>
<accession>A0ABU2N531</accession>
<dbReference type="Pfam" id="PF08534">
    <property type="entry name" value="Redoxin"/>
    <property type="match status" value="1"/>
</dbReference>
<dbReference type="InterPro" id="IPR013740">
    <property type="entry name" value="Redoxin"/>
</dbReference>
<evidence type="ECO:0000256" key="6">
    <source>
        <dbReference type="SAM" id="Phobius"/>
    </source>
</evidence>
<organism evidence="8 9">
    <name type="scientific">Pseudonocardia charpentierae</name>
    <dbReference type="NCBI Taxonomy" id="3075545"/>
    <lineage>
        <taxon>Bacteria</taxon>
        <taxon>Bacillati</taxon>
        <taxon>Actinomycetota</taxon>
        <taxon>Actinomycetes</taxon>
        <taxon>Pseudonocardiales</taxon>
        <taxon>Pseudonocardiaceae</taxon>
        <taxon>Pseudonocardia</taxon>
    </lineage>
</organism>
<dbReference type="SUPFAM" id="SSF52833">
    <property type="entry name" value="Thioredoxin-like"/>
    <property type="match status" value="1"/>
</dbReference>
<proteinExistence type="predicted"/>
<dbReference type="InterPro" id="IPR036249">
    <property type="entry name" value="Thioredoxin-like_sf"/>
</dbReference>
<protein>
    <submittedName>
        <fullName evidence="8">TlpA disulfide reductase family protein</fullName>
    </submittedName>
</protein>
<feature type="transmembrane region" description="Helical" evidence="6">
    <location>
        <begin position="12"/>
        <end position="30"/>
    </location>
</feature>
<dbReference type="PROSITE" id="PS00194">
    <property type="entry name" value="THIOREDOXIN_1"/>
    <property type="match status" value="1"/>
</dbReference>
<dbReference type="InterPro" id="IPR050553">
    <property type="entry name" value="Thioredoxin_ResA/DsbE_sf"/>
</dbReference>
<dbReference type="PROSITE" id="PS51352">
    <property type="entry name" value="THIOREDOXIN_2"/>
    <property type="match status" value="1"/>
</dbReference>
<dbReference type="EMBL" id="JAVREJ010000001">
    <property type="protein sequence ID" value="MDT0348173.1"/>
    <property type="molecule type" value="Genomic_DNA"/>
</dbReference>
<dbReference type="Gene3D" id="3.40.30.10">
    <property type="entry name" value="Glutaredoxin"/>
    <property type="match status" value="1"/>
</dbReference>
<keyword evidence="6" id="KW-0812">Transmembrane</keyword>
<gene>
    <name evidence="8" type="ORF">RM445_01370</name>
</gene>
<name>A0ABU2N531_9PSEU</name>
<keyword evidence="3" id="KW-0735">Signal-anchor</keyword>
<evidence type="ECO:0000313" key="8">
    <source>
        <dbReference type="EMBL" id="MDT0348173.1"/>
    </source>
</evidence>
<keyword evidence="9" id="KW-1185">Reference proteome</keyword>
<evidence type="ECO:0000256" key="3">
    <source>
        <dbReference type="ARBA" id="ARBA00022968"/>
    </source>
</evidence>
<dbReference type="PANTHER" id="PTHR42852:SF6">
    <property type="entry name" value="THIOL:DISULFIDE INTERCHANGE PROTEIN DSBE"/>
    <property type="match status" value="1"/>
</dbReference>
<comment type="caution">
    <text evidence="8">The sequence shown here is derived from an EMBL/GenBank/DDBJ whole genome shotgun (WGS) entry which is preliminary data.</text>
</comment>
<evidence type="ECO:0000256" key="1">
    <source>
        <dbReference type="ARBA" id="ARBA00004196"/>
    </source>
</evidence>
<keyword evidence="4" id="KW-1015">Disulfide bond</keyword>
<evidence type="ECO:0000256" key="4">
    <source>
        <dbReference type="ARBA" id="ARBA00023157"/>
    </source>
</evidence>
<keyword evidence="2" id="KW-0201">Cytochrome c-type biogenesis</keyword>
<reference evidence="9" key="1">
    <citation type="submission" date="2023-07" db="EMBL/GenBank/DDBJ databases">
        <title>30 novel species of actinomycetes from the DSMZ collection.</title>
        <authorList>
            <person name="Nouioui I."/>
        </authorList>
    </citation>
    <scope>NUCLEOTIDE SEQUENCE [LARGE SCALE GENOMIC DNA]</scope>
    <source>
        <strain evidence="9">DSM 45834</strain>
    </source>
</reference>
<keyword evidence="5" id="KW-0676">Redox-active center</keyword>
<keyword evidence="6" id="KW-0472">Membrane</keyword>
<dbReference type="InterPro" id="IPR013766">
    <property type="entry name" value="Thioredoxin_domain"/>
</dbReference>
<dbReference type="CDD" id="cd02966">
    <property type="entry name" value="TlpA_like_family"/>
    <property type="match status" value="1"/>
</dbReference>
<keyword evidence="6" id="KW-1133">Transmembrane helix</keyword>
<comment type="subcellular location">
    <subcellularLocation>
        <location evidence="1">Cell envelope</location>
    </subcellularLocation>
</comment>
<evidence type="ECO:0000259" key="7">
    <source>
        <dbReference type="PROSITE" id="PS51352"/>
    </source>
</evidence>
<dbReference type="PANTHER" id="PTHR42852">
    <property type="entry name" value="THIOL:DISULFIDE INTERCHANGE PROTEIN DSBE"/>
    <property type="match status" value="1"/>
</dbReference>